<evidence type="ECO:0000256" key="1">
    <source>
        <dbReference type="ARBA" id="ARBA00006484"/>
    </source>
</evidence>
<dbReference type="EMBL" id="CP044232">
    <property type="protein sequence ID" value="QEW04032.1"/>
    <property type="molecule type" value="Genomic_DNA"/>
</dbReference>
<dbReference type="PANTHER" id="PTHR24321:SF8">
    <property type="entry name" value="ESTRADIOL 17-BETA-DEHYDROGENASE 8-RELATED"/>
    <property type="match status" value="1"/>
</dbReference>
<name>A0A5J6L6U3_9MICO</name>
<dbReference type="Gene3D" id="3.40.50.720">
    <property type="entry name" value="NAD(P)-binding Rossmann-like Domain"/>
    <property type="match status" value="1"/>
</dbReference>
<keyword evidence="2" id="KW-0560">Oxidoreductase</keyword>
<dbReference type="Proteomes" id="UP000325516">
    <property type="component" value="Chromosome"/>
</dbReference>
<gene>
    <name evidence="3" type="ORF">F6J85_13655</name>
</gene>
<organism evidence="3 4">
    <name type="scientific">Microbacterium lushaniae</name>
    <dbReference type="NCBI Taxonomy" id="2614639"/>
    <lineage>
        <taxon>Bacteria</taxon>
        <taxon>Bacillati</taxon>
        <taxon>Actinomycetota</taxon>
        <taxon>Actinomycetes</taxon>
        <taxon>Micrococcales</taxon>
        <taxon>Microbacteriaceae</taxon>
        <taxon>Microbacterium</taxon>
    </lineage>
</organism>
<protein>
    <submittedName>
        <fullName evidence="3">SDR family oxidoreductase</fullName>
    </submittedName>
</protein>
<reference evidence="4" key="1">
    <citation type="submission" date="2019-09" db="EMBL/GenBank/DDBJ databases">
        <title>Mumia zhuanghuii sp. nov. isolated from the intestinal contents of plateau pika (Ochotona curzoniae) in the Qinghai-Tibet plateau of China.</title>
        <authorList>
            <person name="Tian Z."/>
        </authorList>
    </citation>
    <scope>NUCLEOTIDE SEQUENCE [LARGE SCALE GENOMIC DNA]</scope>
    <source>
        <strain evidence="4">L-031</strain>
    </source>
</reference>
<evidence type="ECO:0000256" key="2">
    <source>
        <dbReference type="ARBA" id="ARBA00023002"/>
    </source>
</evidence>
<dbReference type="KEGG" id="mlz:F6J85_13655"/>
<evidence type="ECO:0000313" key="4">
    <source>
        <dbReference type="Proteomes" id="UP000325516"/>
    </source>
</evidence>
<sequence>MGTYVVTGSASGMGAAVVSRLREAGHEVIGVDLREAEVVADLSTAEGRASAGRTVLERAGGRLDGAVLAAGVGPMPGREELIAAVNYSGVVELLEAWRPALAAAGNARVVVFSSNSTTTVPAVPGGVVRALLKGDRARAIRAARRMGKNAPAMVYAGSKIAVTRWMRRNAVTAEWAGAGIRLNAIAPGAILTPLLQKQLSEPEEAKAIESFPVPVGGFGDPAQIADWVLMMLGPSAGFLCGAVIFVDGGTDAYFRADDWPVPLGLTRVRAYMRRMKEFRRPA</sequence>
<dbReference type="Pfam" id="PF13561">
    <property type="entry name" value="adh_short_C2"/>
    <property type="match status" value="1"/>
</dbReference>
<dbReference type="RefSeq" id="WP_150925779.1">
    <property type="nucleotide sequence ID" value="NZ_CP044232.1"/>
</dbReference>
<keyword evidence="4" id="KW-1185">Reference proteome</keyword>
<dbReference type="PANTHER" id="PTHR24321">
    <property type="entry name" value="DEHYDROGENASES, SHORT CHAIN"/>
    <property type="match status" value="1"/>
</dbReference>
<dbReference type="AlphaFoldDB" id="A0A5J6L6U3"/>
<dbReference type="SUPFAM" id="SSF51735">
    <property type="entry name" value="NAD(P)-binding Rossmann-fold domains"/>
    <property type="match status" value="1"/>
</dbReference>
<dbReference type="InterPro" id="IPR002347">
    <property type="entry name" value="SDR_fam"/>
</dbReference>
<dbReference type="InterPro" id="IPR036291">
    <property type="entry name" value="NAD(P)-bd_dom_sf"/>
</dbReference>
<accession>A0A5J6L6U3</accession>
<evidence type="ECO:0000313" key="3">
    <source>
        <dbReference type="EMBL" id="QEW04032.1"/>
    </source>
</evidence>
<comment type="similarity">
    <text evidence="1">Belongs to the short-chain dehydrogenases/reductases (SDR) family.</text>
</comment>
<proteinExistence type="inferred from homology"/>
<dbReference type="PRINTS" id="PR00081">
    <property type="entry name" value="GDHRDH"/>
</dbReference>
<dbReference type="GO" id="GO:0016491">
    <property type="term" value="F:oxidoreductase activity"/>
    <property type="evidence" value="ECO:0007669"/>
    <property type="project" value="UniProtKB-KW"/>
</dbReference>